<accession>A0A0H1REW7</accession>
<dbReference type="OrthoDB" id="7689810at2"/>
<evidence type="ECO:0000313" key="2">
    <source>
        <dbReference type="EMBL" id="KLK91147.1"/>
    </source>
</evidence>
<feature type="transmembrane region" description="Helical" evidence="1">
    <location>
        <begin position="48"/>
        <end position="66"/>
    </location>
</feature>
<keyword evidence="1" id="KW-1133">Transmembrane helix</keyword>
<comment type="caution">
    <text evidence="2">The sequence shown here is derived from an EMBL/GenBank/DDBJ whole genome shotgun (WGS) entry which is preliminary data.</text>
</comment>
<keyword evidence="1" id="KW-0812">Transmembrane</keyword>
<dbReference type="AlphaFoldDB" id="A0A0H1REW7"/>
<protein>
    <submittedName>
        <fullName evidence="2">Membrane protein</fullName>
    </submittedName>
</protein>
<sequence length="68" mass="7719">MSDDTDRPVAERRGFLPIETNAFDRVFIAVLLFVALHLFWMRFLEADLPLMVATVLSLIVGVIIVMRG</sequence>
<name>A0A0H1REW7_9HYPH</name>
<keyword evidence="1" id="KW-0472">Membrane</keyword>
<dbReference type="EMBL" id="LCYG01000060">
    <property type="protein sequence ID" value="KLK91147.1"/>
    <property type="molecule type" value="Genomic_DNA"/>
</dbReference>
<dbReference type="RefSeq" id="WP_047191186.1">
    <property type="nucleotide sequence ID" value="NZ_LCYG01000060.1"/>
</dbReference>
<dbReference type="Proteomes" id="UP000035489">
    <property type="component" value="Unassembled WGS sequence"/>
</dbReference>
<feature type="transmembrane region" description="Helical" evidence="1">
    <location>
        <begin position="22"/>
        <end position="42"/>
    </location>
</feature>
<proteinExistence type="predicted"/>
<evidence type="ECO:0000313" key="3">
    <source>
        <dbReference type="Proteomes" id="UP000035489"/>
    </source>
</evidence>
<gene>
    <name evidence="2" type="ORF">AA309_22120</name>
</gene>
<dbReference type="PATRIC" id="fig|1225564.3.peg.5795"/>
<dbReference type="STRING" id="1225564.AA309_22120"/>
<organism evidence="2 3">
    <name type="scientific">Microvirga vignae</name>
    <dbReference type="NCBI Taxonomy" id="1225564"/>
    <lineage>
        <taxon>Bacteria</taxon>
        <taxon>Pseudomonadati</taxon>
        <taxon>Pseudomonadota</taxon>
        <taxon>Alphaproteobacteria</taxon>
        <taxon>Hyphomicrobiales</taxon>
        <taxon>Methylobacteriaceae</taxon>
        <taxon>Microvirga</taxon>
    </lineage>
</organism>
<dbReference type="InterPro" id="IPR018678">
    <property type="entry name" value="DUF2160_TM"/>
</dbReference>
<dbReference type="Pfam" id="PF09928">
    <property type="entry name" value="DUF2160"/>
    <property type="match status" value="1"/>
</dbReference>
<reference evidence="2 3" key="1">
    <citation type="submission" date="2015-05" db="EMBL/GenBank/DDBJ databases">
        <title>Draft genome sequence of Microvirga vignae strain BR3299, a novel nitrogen fixing bacteria isolated from Brazil semi-aired region.</title>
        <authorList>
            <person name="Zilli J.E."/>
            <person name="Passos S.R."/>
            <person name="Leite J."/>
            <person name="Baldani J.I."/>
            <person name="Xavier G.R."/>
            <person name="Rumjaneck N.G."/>
            <person name="Simoes-Araujo J.L."/>
        </authorList>
    </citation>
    <scope>NUCLEOTIDE SEQUENCE [LARGE SCALE GENOMIC DNA]</scope>
    <source>
        <strain evidence="2 3">BR3299</strain>
    </source>
</reference>
<evidence type="ECO:0000256" key="1">
    <source>
        <dbReference type="SAM" id="Phobius"/>
    </source>
</evidence>
<keyword evidence="3" id="KW-1185">Reference proteome</keyword>